<keyword evidence="2" id="KW-1185">Reference proteome</keyword>
<comment type="caution">
    <text evidence="1">The sequence shown here is derived from an EMBL/GenBank/DDBJ whole genome shotgun (WGS) entry which is preliminary data.</text>
</comment>
<accession>A0A4R1QWU8</accession>
<organism evidence="1 2">
    <name type="scientific">Kineothrix alysoides</name>
    <dbReference type="NCBI Taxonomy" id="1469948"/>
    <lineage>
        <taxon>Bacteria</taxon>
        <taxon>Bacillati</taxon>
        <taxon>Bacillota</taxon>
        <taxon>Clostridia</taxon>
        <taxon>Lachnospirales</taxon>
        <taxon>Lachnospiraceae</taxon>
        <taxon>Kineothrix</taxon>
    </lineage>
</organism>
<dbReference type="RefSeq" id="WP_031390974.1">
    <property type="nucleotide sequence ID" value="NZ_JPNB01000002.1"/>
</dbReference>
<dbReference type="AlphaFoldDB" id="A0A4R1QWU8"/>
<evidence type="ECO:0000313" key="2">
    <source>
        <dbReference type="Proteomes" id="UP000295718"/>
    </source>
</evidence>
<sequence>MFGYIIINKGDMKFKEFDVYQAYYCGLCKVLKEKYGLTGQMTLSYDMTFIIMLLSGLYESQTETDYCKCVAHPFERHMTKINEYTEYAADMNILLSYYKCKDDWMDNKKYGKLLYAQLLKKGYHHLEQKYGFKIRRIEALMEQITRKEIGGCIDIDEMSRLFGEVMAEIMVYKEDEWKETLYRMGLYLGKFIYLCDAYEDIEKDLKEGNYNPFYQLYKHPDFEEQCRSILVMMMAECSKEFEKLPILDYIEILRNIIYSGVWYRYEKIHSERETREKGQAQEQ</sequence>
<dbReference type="EMBL" id="SLUO01000007">
    <property type="protein sequence ID" value="TCL58053.1"/>
    <property type="molecule type" value="Genomic_DNA"/>
</dbReference>
<gene>
    <name evidence="1" type="ORF">EDD76_107168</name>
</gene>
<dbReference type="OrthoDB" id="1722540at2"/>
<evidence type="ECO:0000313" key="1">
    <source>
        <dbReference type="EMBL" id="TCL58053.1"/>
    </source>
</evidence>
<name>A0A4R1QWU8_9FIRM</name>
<dbReference type="InterPro" id="IPR043740">
    <property type="entry name" value="DUF5685"/>
</dbReference>
<protein>
    <submittedName>
        <fullName evidence="1">Uncharacterized protein</fullName>
    </submittedName>
</protein>
<proteinExistence type="predicted"/>
<dbReference type="STRING" id="1469948.GCA_000732725_02289"/>
<reference evidence="1 2" key="1">
    <citation type="submission" date="2019-03" db="EMBL/GenBank/DDBJ databases">
        <title>Genomic Encyclopedia of Type Strains, Phase IV (KMG-IV): sequencing the most valuable type-strain genomes for metagenomic binning, comparative biology and taxonomic classification.</title>
        <authorList>
            <person name="Goeker M."/>
        </authorList>
    </citation>
    <scope>NUCLEOTIDE SEQUENCE [LARGE SCALE GENOMIC DNA]</scope>
    <source>
        <strain evidence="1 2">DSM 100556</strain>
    </source>
</reference>
<dbReference type="Pfam" id="PF18937">
    <property type="entry name" value="DUF5685"/>
    <property type="match status" value="1"/>
</dbReference>
<dbReference type="Proteomes" id="UP000295718">
    <property type="component" value="Unassembled WGS sequence"/>
</dbReference>